<dbReference type="EMBL" id="AP022595">
    <property type="protein sequence ID" value="BBY58563.1"/>
    <property type="molecule type" value="Genomic_DNA"/>
</dbReference>
<feature type="transmembrane region" description="Helical" evidence="1">
    <location>
        <begin position="32"/>
        <end position="52"/>
    </location>
</feature>
<keyword evidence="1" id="KW-1133">Transmembrane helix</keyword>
<proteinExistence type="predicted"/>
<dbReference type="KEGG" id="msar:MSAR_16990"/>
<evidence type="ECO:0000256" key="1">
    <source>
        <dbReference type="SAM" id="Phobius"/>
    </source>
</evidence>
<name>A0A7I7SP83_9MYCO</name>
<accession>A0A7I7SP83</accession>
<keyword evidence="3" id="KW-1185">Reference proteome</keyword>
<keyword evidence="1" id="KW-0812">Transmembrane</keyword>
<dbReference type="AlphaFoldDB" id="A0A7I7SP83"/>
<dbReference type="Proteomes" id="UP000466445">
    <property type="component" value="Chromosome"/>
</dbReference>
<sequence length="79" mass="8695">MGADLMSDRDGGRPGWLQSRARHWQYSPPLKTAFAVTIAVFTLVVVAVLMQFRGDFVVPPKSWRVSYAASGLVLDSLIS</sequence>
<organism evidence="2 3">
    <name type="scientific">Mycolicibacterium sarraceniae</name>
    <dbReference type="NCBI Taxonomy" id="1534348"/>
    <lineage>
        <taxon>Bacteria</taxon>
        <taxon>Bacillati</taxon>
        <taxon>Actinomycetota</taxon>
        <taxon>Actinomycetes</taxon>
        <taxon>Mycobacteriales</taxon>
        <taxon>Mycobacteriaceae</taxon>
        <taxon>Mycolicibacterium</taxon>
    </lineage>
</organism>
<evidence type="ECO:0000313" key="2">
    <source>
        <dbReference type="EMBL" id="BBY58563.1"/>
    </source>
</evidence>
<gene>
    <name evidence="2" type="ORF">MSAR_16990</name>
</gene>
<protein>
    <submittedName>
        <fullName evidence="2">Uncharacterized protein</fullName>
    </submittedName>
</protein>
<evidence type="ECO:0000313" key="3">
    <source>
        <dbReference type="Proteomes" id="UP000466445"/>
    </source>
</evidence>
<keyword evidence="1" id="KW-0472">Membrane</keyword>
<reference evidence="2 3" key="1">
    <citation type="journal article" date="2019" name="Emerg. Microbes Infect.">
        <title>Comprehensive subspecies identification of 175 nontuberculous mycobacteria species based on 7547 genomic profiles.</title>
        <authorList>
            <person name="Matsumoto Y."/>
            <person name="Kinjo T."/>
            <person name="Motooka D."/>
            <person name="Nabeya D."/>
            <person name="Jung N."/>
            <person name="Uechi K."/>
            <person name="Horii T."/>
            <person name="Iida T."/>
            <person name="Fujita J."/>
            <person name="Nakamura S."/>
        </authorList>
    </citation>
    <scope>NUCLEOTIDE SEQUENCE [LARGE SCALE GENOMIC DNA]</scope>
    <source>
        <strain evidence="2 3">JCM 30395</strain>
    </source>
</reference>